<dbReference type="EMBL" id="JAGPNK010000012">
    <property type="protein sequence ID" value="KAH7310487.1"/>
    <property type="molecule type" value="Genomic_DNA"/>
</dbReference>
<evidence type="ECO:0000313" key="2">
    <source>
        <dbReference type="EMBL" id="KAH7310487.1"/>
    </source>
</evidence>
<gene>
    <name evidence="2" type="ORF">B0I35DRAFT_481801</name>
</gene>
<proteinExistence type="predicted"/>
<evidence type="ECO:0000313" key="3">
    <source>
        <dbReference type="Proteomes" id="UP000813444"/>
    </source>
</evidence>
<dbReference type="Proteomes" id="UP000813444">
    <property type="component" value="Unassembled WGS sequence"/>
</dbReference>
<accession>A0A8K0WM69</accession>
<reference evidence="2" key="1">
    <citation type="journal article" date="2021" name="Nat. Commun.">
        <title>Genetic determinants of endophytism in the Arabidopsis root mycobiome.</title>
        <authorList>
            <person name="Mesny F."/>
            <person name="Miyauchi S."/>
            <person name="Thiergart T."/>
            <person name="Pickel B."/>
            <person name="Atanasova L."/>
            <person name="Karlsson M."/>
            <person name="Huettel B."/>
            <person name="Barry K.W."/>
            <person name="Haridas S."/>
            <person name="Chen C."/>
            <person name="Bauer D."/>
            <person name="Andreopoulos W."/>
            <person name="Pangilinan J."/>
            <person name="LaButti K."/>
            <person name="Riley R."/>
            <person name="Lipzen A."/>
            <person name="Clum A."/>
            <person name="Drula E."/>
            <person name="Henrissat B."/>
            <person name="Kohler A."/>
            <person name="Grigoriev I.V."/>
            <person name="Martin F.M."/>
            <person name="Hacquard S."/>
        </authorList>
    </citation>
    <scope>NUCLEOTIDE SEQUENCE</scope>
    <source>
        <strain evidence="2">MPI-CAGE-CH-0235</strain>
    </source>
</reference>
<comment type="caution">
    <text evidence="2">The sequence shown here is derived from an EMBL/GenBank/DDBJ whole genome shotgun (WGS) entry which is preliminary data.</text>
</comment>
<feature type="compositionally biased region" description="Polar residues" evidence="1">
    <location>
        <begin position="1"/>
        <end position="17"/>
    </location>
</feature>
<protein>
    <submittedName>
        <fullName evidence="2">Uncharacterized protein</fullName>
    </submittedName>
</protein>
<keyword evidence="3" id="KW-1185">Reference proteome</keyword>
<organism evidence="2 3">
    <name type="scientific">Stachybotrys elegans</name>
    <dbReference type="NCBI Taxonomy" id="80388"/>
    <lineage>
        <taxon>Eukaryota</taxon>
        <taxon>Fungi</taxon>
        <taxon>Dikarya</taxon>
        <taxon>Ascomycota</taxon>
        <taxon>Pezizomycotina</taxon>
        <taxon>Sordariomycetes</taxon>
        <taxon>Hypocreomycetidae</taxon>
        <taxon>Hypocreales</taxon>
        <taxon>Stachybotryaceae</taxon>
        <taxon>Stachybotrys</taxon>
    </lineage>
</organism>
<sequence length="311" mass="34533">MTSVPNTPEPPASQQHSRPPRSWLSPYTLALHSETENDDVEVAGIRSISQSLQLPRPTFDHLLSQVTTQHDYGDPLDGYSEDSVSLDNEEDVDWDIIRDGDSEHGIDSARAARPNVEPINRDLSFDWGTAMVSDGTESSVSEESVHLWEWEIPFGALRQEQYDFEDTDHAAVRAVYRLLVTYQALGALGLLQGQAHSAMGAIQGHAHQVLGRIHEGAQETLGRIQGQAHGALERLQGQDHTAGNQLFETLVPQIQECLRSGGQISQFIRNHWNDIRAINESAWITTVRSVISESMPRLISSRQGSEQSNTE</sequence>
<evidence type="ECO:0000256" key="1">
    <source>
        <dbReference type="SAM" id="MobiDB-lite"/>
    </source>
</evidence>
<name>A0A8K0WM69_9HYPO</name>
<dbReference type="AlphaFoldDB" id="A0A8K0WM69"/>
<feature type="region of interest" description="Disordered" evidence="1">
    <location>
        <begin position="1"/>
        <end position="24"/>
    </location>
</feature>